<proteinExistence type="predicted"/>
<gene>
    <name evidence="1" type="ORF">Pro02_63780</name>
</gene>
<dbReference type="RefSeq" id="WP_189243667.1">
    <property type="nucleotide sequence ID" value="NZ_BMQP01000047.1"/>
</dbReference>
<name>A0A8J3S8C5_PLARO</name>
<dbReference type="Proteomes" id="UP000655044">
    <property type="component" value="Unassembled WGS sequence"/>
</dbReference>
<sequence length="325" mass="36111">MTTPSRLPVATMTRLAFIRMLHQHGVDQSHLPSPLNFTCILTFHDAIEMFLMLAGEHLGVPIADKGGFVDRYFGGLHPSKDANGVALDGRNGIKRLTDLRNAFKHANTWPGPDAIEQSRADASGFFEANTPMVFGIAFDAITMSDLVPQEKPRDLLKQAEQCFHDGEHTGGMALLVDAFEELYRAHITSTGRRAPFAFGPNLPSAPREGEFRRAIGEGSPRGAHVVPKVVRELHDVSETVRELQAAMRVLTLGVEYHDYLRFQHLTPTVVYTADGGRHVYPPENYTPTHDDFAYGQRFVVTAALRLAQIQTHLSDALVRMWRTGC</sequence>
<reference evidence="1" key="1">
    <citation type="submission" date="2021-01" db="EMBL/GenBank/DDBJ databases">
        <title>Whole genome shotgun sequence of Planobispora rosea NBRC 15558.</title>
        <authorList>
            <person name="Komaki H."/>
            <person name="Tamura T."/>
        </authorList>
    </citation>
    <scope>NUCLEOTIDE SEQUENCE</scope>
    <source>
        <strain evidence="1">NBRC 15558</strain>
    </source>
</reference>
<keyword evidence="2" id="KW-1185">Reference proteome</keyword>
<organism evidence="1 2">
    <name type="scientific">Planobispora rosea</name>
    <dbReference type="NCBI Taxonomy" id="35762"/>
    <lineage>
        <taxon>Bacteria</taxon>
        <taxon>Bacillati</taxon>
        <taxon>Actinomycetota</taxon>
        <taxon>Actinomycetes</taxon>
        <taxon>Streptosporangiales</taxon>
        <taxon>Streptosporangiaceae</taxon>
        <taxon>Planobispora</taxon>
    </lineage>
</organism>
<dbReference type="AlphaFoldDB" id="A0A8J3S8C5"/>
<evidence type="ECO:0000313" key="1">
    <source>
        <dbReference type="EMBL" id="GIH87970.1"/>
    </source>
</evidence>
<protein>
    <submittedName>
        <fullName evidence="1">Uncharacterized protein</fullName>
    </submittedName>
</protein>
<accession>A0A8J3S8C5</accession>
<comment type="caution">
    <text evidence="1">The sequence shown here is derived from an EMBL/GenBank/DDBJ whole genome shotgun (WGS) entry which is preliminary data.</text>
</comment>
<evidence type="ECO:0000313" key="2">
    <source>
        <dbReference type="Proteomes" id="UP000655044"/>
    </source>
</evidence>
<dbReference type="EMBL" id="BOOI01000070">
    <property type="protein sequence ID" value="GIH87970.1"/>
    <property type="molecule type" value="Genomic_DNA"/>
</dbReference>